<dbReference type="EMBL" id="JACEIK010001431">
    <property type="protein sequence ID" value="MCD7469344.1"/>
    <property type="molecule type" value="Genomic_DNA"/>
</dbReference>
<organism evidence="1 2">
    <name type="scientific">Datura stramonium</name>
    <name type="common">Jimsonweed</name>
    <name type="synonym">Common thornapple</name>
    <dbReference type="NCBI Taxonomy" id="4076"/>
    <lineage>
        <taxon>Eukaryota</taxon>
        <taxon>Viridiplantae</taxon>
        <taxon>Streptophyta</taxon>
        <taxon>Embryophyta</taxon>
        <taxon>Tracheophyta</taxon>
        <taxon>Spermatophyta</taxon>
        <taxon>Magnoliopsida</taxon>
        <taxon>eudicotyledons</taxon>
        <taxon>Gunneridae</taxon>
        <taxon>Pentapetalae</taxon>
        <taxon>asterids</taxon>
        <taxon>lamiids</taxon>
        <taxon>Solanales</taxon>
        <taxon>Solanaceae</taxon>
        <taxon>Solanoideae</taxon>
        <taxon>Datureae</taxon>
        <taxon>Datura</taxon>
    </lineage>
</organism>
<reference evidence="1 2" key="1">
    <citation type="journal article" date="2021" name="BMC Genomics">
        <title>Datura genome reveals duplications of psychoactive alkaloid biosynthetic genes and high mutation rate following tissue culture.</title>
        <authorList>
            <person name="Rajewski A."/>
            <person name="Carter-House D."/>
            <person name="Stajich J."/>
            <person name="Litt A."/>
        </authorList>
    </citation>
    <scope>NUCLEOTIDE SEQUENCE [LARGE SCALE GENOMIC DNA]</scope>
    <source>
        <strain evidence="1">AR-01</strain>
    </source>
</reference>
<accession>A0ABS8TFM0</accession>
<keyword evidence="2" id="KW-1185">Reference proteome</keyword>
<gene>
    <name evidence="1" type="ORF">HAX54_008307</name>
</gene>
<dbReference type="Proteomes" id="UP000823775">
    <property type="component" value="Unassembled WGS sequence"/>
</dbReference>
<evidence type="ECO:0000313" key="2">
    <source>
        <dbReference type="Proteomes" id="UP000823775"/>
    </source>
</evidence>
<name>A0ABS8TFM0_DATST</name>
<evidence type="ECO:0000313" key="1">
    <source>
        <dbReference type="EMBL" id="MCD7469344.1"/>
    </source>
</evidence>
<proteinExistence type="predicted"/>
<sequence>DPNCKCCDSVNLNKWAGLHDNCSLENESCTSASSVEAKDFLTEWLPLHVRNQNIQGIWI</sequence>
<feature type="non-terminal residue" evidence="1">
    <location>
        <position position="1"/>
    </location>
</feature>
<protein>
    <submittedName>
        <fullName evidence="1">Uncharacterized protein</fullName>
    </submittedName>
</protein>
<comment type="caution">
    <text evidence="1">The sequence shown here is derived from an EMBL/GenBank/DDBJ whole genome shotgun (WGS) entry which is preliminary data.</text>
</comment>